<dbReference type="InterPro" id="IPR004521">
    <property type="entry name" value="Uncharacterised_CHP00451"/>
</dbReference>
<dbReference type="PANTHER" id="PTHR22798:SF0">
    <property type="entry name" value="MALIGNANT T-CELL-AMPLIFIED SEQUENCE 1"/>
    <property type="match status" value="1"/>
</dbReference>
<reference evidence="5 6" key="1">
    <citation type="submission" date="2020-12" db="EMBL/GenBank/DDBJ databases">
        <title>Effect of drift, selection, and recombination on the evolution of hybrid genomes in Candida yeast pathogens.</title>
        <authorList>
            <person name="Mixao V."/>
            <person name="Ksiezopolska E."/>
            <person name="Saus E."/>
            <person name="Boekhout T."/>
            <person name="Gacser A."/>
            <person name="Gabaldon T."/>
        </authorList>
    </citation>
    <scope>NUCLEOTIDE SEQUENCE [LARGE SCALE GENOMIC DNA]</scope>
    <source>
        <strain evidence="5 6">BP57</strain>
    </source>
</reference>
<proteinExistence type="inferred from homology"/>
<gene>
    <name evidence="5" type="ORF">I9W82_003561</name>
</gene>
<protein>
    <recommendedName>
        <fullName evidence="3">Translation machinery-associated protein 20</fullName>
    </recommendedName>
</protein>
<dbReference type="RefSeq" id="XP_067547959.1">
    <property type="nucleotide sequence ID" value="XM_067692540.1"/>
</dbReference>
<evidence type="ECO:0000259" key="4">
    <source>
        <dbReference type="SMART" id="SM00359"/>
    </source>
</evidence>
<dbReference type="AlphaFoldDB" id="A0A8H7ZBL0"/>
<dbReference type="PROSITE" id="PS50890">
    <property type="entry name" value="PUA"/>
    <property type="match status" value="1"/>
</dbReference>
<dbReference type="Pfam" id="PF17832">
    <property type="entry name" value="Pre-PUA"/>
    <property type="match status" value="1"/>
</dbReference>
<evidence type="ECO:0000256" key="2">
    <source>
        <dbReference type="ARBA" id="ARBA00022490"/>
    </source>
</evidence>
<organism evidence="5 6">
    <name type="scientific">Candida metapsilosis</name>
    <dbReference type="NCBI Taxonomy" id="273372"/>
    <lineage>
        <taxon>Eukaryota</taxon>
        <taxon>Fungi</taxon>
        <taxon>Dikarya</taxon>
        <taxon>Ascomycota</taxon>
        <taxon>Saccharomycotina</taxon>
        <taxon>Pichiomycetes</taxon>
        <taxon>Debaryomycetaceae</taxon>
        <taxon>Candida/Lodderomyces clade</taxon>
        <taxon>Candida</taxon>
    </lineage>
</organism>
<dbReference type="CDD" id="cd11609">
    <property type="entry name" value="MCT1_N"/>
    <property type="match status" value="1"/>
</dbReference>
<dbReference type="Gene3D" id="3.10.400.20">
    <property type="match status" value="1"/>
</dbReference>
<dbReference type="GO" id="GO:0005737">
    <property type="term" value="C:cytoplasm"/>
    <property type="evidence" value="ECO:0007669"/>
    <property type="project" value="UniProtKB-SubCell"/>
</dbReference>
<feature type="domain" description="PUA" evidence="4">
    <location>
        <begin position="107"/>
        <end position="187"/>
    </location>
</feature>
<accession>A0A8H7ZBL0</accession>
<comment type="subcellular location">
    <subcellularLocation>
        <location evidence="1 3">Cytoplasm</location>
    </subcellularLocation>
</comment>
<dbReference type="PANTHER" id="PTHR22798">
    <property type="entry name" value="MCT-1 PROTEIN"/>
    <property type="match status" value="1"/>
</dbReference>
<dbReference type="InterPro" id="IPR016437">
    <property type="entry name" value="MCT-1/Tma20"/>
</dbReference>
<dbReference type="GO" id="GO:0003723">
    <property type="term" value="F:RNA binding"/>
    <property type="evidence" value="ECO:0007669"/>
    <property type="project" value="InterPro"/>
</dbReference>
<dbReference type="InterPro" id="IPR015947">
    <property type="entry name" value="PUA-like_sf"/>
</dbReference>
<evidence type="ECO:0000313" key="5">
    <source>
        <dbReference type="EMBL" id="KAG5418843.1"/>
    </source>
</evidence>
<evidence type="ECO:0000256" key="3">
    <source>
        <dbReference type="PIRNR" id="PIRNR005067"/>
    </source>
</evidence>
<keyword evidence="2 3" id="KW-0963">Cytoplasm</keyword>
<dbReference type="GO" id="GO:0001731">
    <property type="term" value="P:formation of translation preinitiation complex"/>
    <property type="evidence" value="ECO:0007669"/>
    <property type="project" value="TreeGrafter"/>
</dbReference>
<comment type="function">
    <text evidence="3">Involved in translation.</text>
</comment>
<dbReference type="Proteomes" id="UP000669133">
    <property type="component" value="Unassembled WGS sequence"/>
</dbReference>
<evidence type="ECO:0000256" key="1">
    <source>
        <dbReference type="ARBA" id="ARBA00004496"/>
    </source>
</evidence>
<comment type="caution">
    <text evidence="5">The sequence shown here is derived from an EMBL/GenBank/DDBJ whole genome shotgun (WGS) entry which is preliminary data.</text>
</comment>
<evidence type="ECO:0000313" key="6">
    <source>
        <dbReference type="Proteomes" id="UP000669133"/>
    </source>
</evidence>
<dbReference type="GeneID" id="93652190"/>
<dbReference type="SMART" id="SM00359">
    <property type="entry name" value="PUA"/>
    <property type="match status" value="1"/>
</dbReference>
<dbReference type="InterPro" id="IPR002478">
    <property type="entry name" value="PUA"/>
</dbReference>
<dbReference type="NCBIfam" id="TIGR00451">
    <property type="entry name" value="unchar_dom_2"/>
    <property type="match status" value="1"/>
</dbReference>
<dbReference type="Pfam" id="PF01472">
    <property type="entry name" value="PUA"/>
    <property type="match status" value="1"/>
</dbReference>
<dbReference type="EMBL" id="JAEOAQ010000004">
    <property type="protein sequence ID" value="KAG5418843.1"/>
    <property type="molecule type" value="Genomic_DNA"/>
</dbReference>
<dbReference type="PIRSF" id="PIRSF005067">
    <property type="entry name" value="Tma_RNA-bind_prd"/>
    <property type="match status" value="1"/>
</dbReference>
<keyword evidence="6" id="KW-1185">Reference proteome</keyword>
<dbReference type="InterPro" id="IPR041366">
    <property type="entry name" value="Pre-PUA"/>
</dbReference>
<dbReference type="SUPFAM" id="SSF88697">
    <property type="entry name" value="PUA domain-like"/>
    <property type="match status" value="1"/>
</dbReference>
<dbReference type="CDD" id="cd21155">
    <property type="entry name" value="PUA_MCTS-1-like"/>
    <property type="match status" value="1"/>
</dbReference>
<name>A0A8H7ZBL0_9ASCO</name>
<sequence>MFKKFSKEDIHSRSNIKSSVQRGLKSNFVSAYPDLANAIDNIIPKKSQVILIKCEDKIQLYSVDNTNNPQANDNEDDDDNNEIVLIQHFTDIIPTLKTVHKYPQLFPRVQVDRGAIKFVMSGANIMCPGLTSKGGDLPEENLPVDTIVTVYAEGKENALAIGKLVMSVDDIKKKNKGIGIEVLHYLGDGLWNHRE</sequence>
<comment type="similarity">
    <text evidence="3">Belongs to the TMA20 family.</text>
</comment>
<dbReference type="OrthoDB" id="10249667at2759"/>